<reference evidence="1 2" key="1">
    <citation type="submission" date="2019-08" db="EMBL/GenBank/DDBJ databases">
        <title>Luteimonas viscosus sp. nov., isolated from soil of a sunflower field.</title>
        <authorList>
            <person name="Jianli Z."/>
            <person name="Ying Z."/>
        </authorList>
    </citation>
    <scope>NUCLEOTIDE SEQUENCE [LARGE SCALE GENOMIC DNA]</scope>
    <source>
        <strain evidence="1 2">XBU10</strain>
    </source>
</reference>
<dbReference type="InterPro" id="IPR058532">
    <property type="entry name" value="YjbR/MT2646/Rv2570-like"/>
</dbReference>
<keyword evidence="2" id="KW-1185">Reference proteome</keyword>
<name>A0A5D4XKU6_9GAMM</name>
<proteinExistence type="predicted"/>
<dbReference type="SUPFAM" id="SSF142906">
    <property type="entry name" value="YjbR-like"/>
    <property type="match status" value="1"/>
</dbReference>
<dbReference type="InterPro" id="IPR038056">
    <property type="entry name" value="YjbR-like_sf"/>
</dbReference>
<keyword evidence="1" id="KW-0238">DNA-binding</keyword>
<evidence type="ECO:0000313" key="2">
    <source>
        <dbReference type="Proteomes" id="UP000324973"/>
    </source>
</evidence>
<dbReference type="OrthoDB" id="6167040at2"/>
<dbReference type="AlphaFoldDB" id="A0A5D4XKU6"/>
<protein>
    <submittedName>
        <fullName evidence="1">MmcQ/YjbR family DNA-binding protein</fullName>
    </submittedName>
</protein>
<dbReference type="Pfam" id="PF04237">
    <property type="entry name" value="YjbR"/>
    <property type="match status" value="1"/>
</dbReference>
<organism evidence="1 2">
    <name type="scientific">Luteimonas viscosa</name>
    <dbReference type="NCBI Taxonomy" id="1132694"/>
    <lineage>
        <taxon>Bacteria</taxon>
        <taxon>Pseudomonadati</taxon>
        <taxon>Pseudomonadota</taxon>
        <taxon>Gammaproteobacteria</taxon>
        <taxon>Lysobacterales</taxon>
        <taxon>Lysobacteraceae</taxon>
        <taxon>Luteimonas</taxon>
    </lineage>
</organism>
<sequence>MKPATVADVRAIALSLPGAVEAPHFDYASFRVGGRIFATLPPDDRHLHAFVDETERQRALALHPGCIEALHWGRRVLGLRVDLRAVDTTLTTRLLVQAWSRKAPKRLLPTLQPELIRHAG</sequence>
<accession>A0A5D4XKU6</accession>
<dbReference type="EMBL" id="VTFT01000001">
    <property type="protein sequence ID" value="TYT25286.1"/>
    <property type="molecule type" value="Genomic_DNA"/>
</dbReference>
<dbReference type="Proteomes" id="UP000324973">
    <property type="component" value="Unassembled WGS sequence"/>
</dbReference>
<gene>
    <name evidence="1" type="ORF">FZO89_02825</name>
</gene>
<evidence type="ECO:0000313" key="1">
    <source>
        <dbReference type="EMBL" id="TYT25286.1"/>
    </source>
</evidence>
<dbReference type="GO" id="GO:0003677">
    <property type="term" value="F:DNA binding"/>
    <property type="evidence" value="ECO:0007669"/>
    <property type="project" value="UniProtKB-KW"/>
</dbReference>
<dbReference type="RefSeq" id="WP_149101836.1">
    <property type="nucleotide sequence ID" value="NZ_VTFT01000001.1"/>
</dbReference>
<comment type="caution">
    <text evidence="1">The sequence shown here is derived from an EMBL/GenBank/DDBJ whole genome shotgun (WGS) entry which is preliminary data.</text>
</comment>
<dbReference type="Gene3D" id="3.90.1150.30">
    <property type="match status" value="1"/>
</dbReference>